<keyword evidence="1" id="KW-0472">Membrane</keyword>
<dbReference type="CDD" id="cd22997">
    <property type="entry name" value="GT_LH"/>
    <property type="match status" value="1"/>
</dbReference>
<comment type="caution">
    <text evidence="2">The sequence shown here is derived from an EMBL/GenBank/DDBJ whole genome shotgun (WGS) entry which is preliminary data.</text>
</comment>
<proteinExistence type="predicted"/>
<dbReference type="AlphaFoldDB" id="A0A8H6JA32"/>
<keyword evidence="1" id="KW-0812">Transmembrane</keyword>
<evidence type="ECO:0000313" key="2">
    <source>
        <dbReference type="EMBL" id="KAF6809354.1"/>
    </source>
</evidence>
<dbReference type="EMBL" id="WIGN01000102">
    <property type="protein sequence ID" value="KAF6809354.1"/>
    <property type="molecule type" value="Genomic_DNA"/>
</dbReference>
<protein>
    <submittedName>
        <fullName evidence="2">Uncharacterized protein</fullName>
    </submittedName>
</protein>
<evidence type="ECO:0000256" key="1">
    <source>
        <dbReference type="SAM" id="Phobius"/>
    </source>
</evidence>
<keyword evidence="1" id="KW-1133">Transmembrane helix</keyword>
<dbReference type="PANTHER" id="PTHR36587">
    <property type="entry name" value="EXPRESSION SITE-ASSOCIATED GENE 3 (ESAG3)-LIKE PROTEIN"/>
    <property type="match status" value="1"/>
</dbReference>
<dbReference type="Proteomes" id="UP000652219">
    <property type="component" value="Unassembled WGS sequence"/>
</dbReference>
<feature type="transmembrane region" description="Helical" evidence="1">
    <location>
        <begin position="56"/>
        <end position="75"/>
    </location>
</feature>
<reference evidence="2 3" key="1">
    <citation type="journal article" date="2020" name="Phytopathology">
        <title>Genome Sequence Resources of Colletotrichum truncatum, C. plurivorum, C. musicola, and C. sojae: Four Species Pathogenic to Soybean (Glycine max).</title>
        <authorList>
            <person name="Rogerio F."/>
            <person name="Boufleur T.R."/>
            <person name="Ciampi-Guillardi M."/>
            <person name="Sukno S.A."/>
            <person name="Thon M.R."/>
            <person name="Massola Junior N.S."/>
            <person name="Baroncelli R."/>
        </authorList>
    </citation>
    <scope>NUCLEOTIDE SEQUENCE [LARGE SCALE GENOMIC DNA]</scope>
    <source>
        <strain evidence="2 3">LFN0009</strain>
    </source>
</reference>
<sequence length="580" mass="65467">MSAIRSVVFGLTAWAKAPRSPTYSKVYADDDTELSASPGFRTRKTSRWSQRLSPKLLAVLVAPVLIVSCFIFAIAHERVSNPESSIEQNGLAPLPNMEKGGSRRLRVIVPADGPSPDLCKMLMSALGSGYPSPVIVNWGRDFGKSPGNFGGSHLGKIDGTLEFLDAITSDRAPEDERLGPDDLVLVVDAYDLWFQLPPSVLIRRYLAQNFAADERIREAWNGGAGSWFSSGVNNKEFIPRQSIIISTQKKCWPDPSLGSDPHCEDLPESTARKDLYGPHTDENPEEFHDVRPRYVNSGSFMGPVGDMRRMLRRAQEKVDEKRAAGIGLFSDQGIFAEIFGEQEMWRTSKQQVRASGKKLQDDREVVIEAEHFDYGLGLDYIQDLFTPTVFEEDDGEYIVLGNETALQVAAKDRVIIPPRVHSVPEDILGLQTPLAEFGVDPQVSWSDMPLYTDFWTTSVPVIVHHNAHRNGLKQQRLREWWDKTWLFPYLRQVLEIQARPKALEPLFKVPGQDGVKDLVYWAPSSDSEKRRTRIFSKEKLNSQGLPEANWEALCKTEGHEEWWNEVFRDQQGSLDKETRI</sequence>
<gene>
    <name evidence="2" type="ORF">CSOJ01_06942</name>
</gene>
<dbReference type="PANTHER" id="PTHR36587:SF2">
    <property type="entry name" value="EXPRESSION SITE-ASSOCIATED GENE 3 (ESAG3)-LIKE PROTEIN"/>
    <property type="match status" value="1"/>
</dbReference>
<keyword evidence="3" id="KW-1185">Reference proteome</keyword>
<evidence type="ECO:0000313" key="3">
    <source>
        <dbReference type="Proteomes" id="UP000652219"/>
    </source>
</evidence>
<name>A0A8H6JA32_9PEZI</name>
<organism evidence="2 3">
    <name type="scientific">Colletotrichum sojae</name>
    <dbReference type="NCBI Taxonomy" id="2175907"/>
    <lineage>
        <taxon>Eukaryota</taxon>
        <taxon>Fungi</taxon>
        <taxon>Dikarya</taxon>
        <taxon>Ascomycota</taxon>
        <taxon>Pezizomycotina</taxon>
        <taxon>Sordariomycetes</taxon>
        <taxon>Hypocreomycetidae</taxon>
        <taxon>Glomerellales</taxon>
        <taxon>Glomerellaceae</taxon>
        <taxon>Colletotrichum</taxon>
        <taxon>Colletotrichum orchidearum species complex</taxon>
    </lineage>
</organism>
<accession>A0A8H6JA32</accession>